<gene>
    <name evidence="1" type="ORF">JAO71_04150</name>
</gene>
<accession>A0ABS1WIN2</accession>
<proteinExistence type="predicted"/>
<dbReference type="EMBL" id="JAEMEF010000002">
    <property type="protein sequence ID" value="MBL7558989.1"/>
    <property type="molecule type" value="Genomic_DNA"/>
</dbReference>
<evidence type="ECO:0000313" key="2">
    <source>
        <dbReference type="Proteomes" id="UP000605013"/>
    </source>
</evidence>
<comment type="caution">
    <text evidence="1">The sequence shown here is derived from an EMBL/GenBank/DDBJ whole genome shotgun (WGS) entry which is preliminary data.</text>
</comment>
<dbReference type="RefSeq" id="WP_116824492.1">
    <property type="nucleotide sequence ID" value="NZ_JAEMEF010000002.1"/>
</dbReference>
<dbReference type="Proteomes" id="UP000605013">
    <property type="component" value="Unassembled WGS sequence"/>
</dbReference>
<dbReference type="Pfam" id="PF07661">
    <property type="entry name" value="MORN_2"/>
    <property type="match status" value="2"/>
</dbReference>
<sequence length="180" mass="21089">MKQFLVIIILLSYNLSNAQHSERFEEILSELKEIESKADTIRYGNGKAWWISTLTTYEHNTEKYSTYTGRQVQYYRNGQIASEILMDKYGNILSWNGFDRLGNKTIESLTTEIDSDASDLSEFFTSEKHINFKRHIKLYKCSKKLGVCYLHKEGQRINGKKKGLWKTYSENGDVKKEKVY</sequence>
<evidence type="ECO:0000313" key="1">
    <source>
        <dbReference type="EMBL" id="MBL7558989.1"/>
    </source>
</evidence>
<organism evidence="1 2">
    <name type="scientific">Olleya sediminilitoris</name>
    <dbReference type="NCBI Taxonomy" id="2795739"/>
    <lineage>
        <taxon>Bacteria</taxon>
        <taxon>Pseudomonadati</taxon>
        <taxon>Bacteroidota</taxon>
        <taxon>Flavobacteriia</taxon>
        <taxon>Flavobacteriales</taxon>
        <taxon>Flavobacteriaceae</taxon>
    </lineage>
</organism>
<reference evidence="1 2" key="1">
    <citation type="submission" date="2020-12" db="EMBL/GenBank/DDBJ databases">
        <title>Olleya sediminilitoris sp. nov., isolated from a tidal flat.</title>
        <authorList>
            <person name="Park S."/>
            <person name="Yoon J.-H."/>
        </authorList>
    </citation>
    <scope>NUCLEOTIDE SEQUENCE [LARGE SCALE GENOMIC DNA]</scope>
    <source>
        <strain evidence="1 2">YSTF-M6</strain>
    </source>
</reference>
<protein>
    <recommendedName>
        <fullName evidence="3">MORN repeat protein</fullName>
    </recommendedName>
</protein>
<dbReference type="InterPro" id="IPR011652">
    <property type="entry name" value="MORN_2"/>
</dbReference>
<name>A0ABS1WIN2_9FLAO</name>
<evidence type="ECO:0008006" key="3">
    <source>
        <dbReference type="Google" id="ProtNLM"/>
    </source>
</evidence>
<keyword evidence="2" id="KW-1185">Reference proteome</keyword>